<dbReference type="RefSeq" id="WP_091551231.1">
    <property type="nucleotide sequence ID" value="NZ_FNPH01000001.1"/>
</dbReference>
<evidence type="ECO:0000313" key="2">
    <source>
        <dbReference type="EMBL" id="SDY11180.1"/>
    </source>
</evidence>
<protein>
    <submittedName>
        <fullName evidence="2">Uncharacterized protein</fullName>
    </submittedName>
</protein>
<gene>
    <name evidence="2" type="ORF">SAMN05444365_101705</name>
</gene>
<keyword evidence="3" id="KW-1185">Reference proteome</keyword>
<proteinExistence type="predicted"/>
<sequence>MAGPGSPDGPPDGLPELPPHWGPIVIPDDPAELAAEALALRRELRENATRTGGPSRRPDAGATAPTRLRMPLLIVAIAMLTTLTSLFGIGWSSPPPPAHGPATGGSRAGQPLPALDVIDANGTTVPLRALLPAVIMLPERCECADQILATAAAVPAEVNVVVLTSGAAQPSPAPRAPALATPIRALADPASGLRGHLRLTPTPATATVLLVGAAGDIVLLLPATTSMTEYAGHLPSLAR</sequence>
<organism evidence="2 3">
    <name type="scientific">Micromonospora pattaloongensis</name>
    <dbReference type="NCBI Taxonomy" id="405436"/>
    <lineage>
        <taxon>Bacteria</taxon>
        <taxon>Bacillati</taxon>
        <taxon>Actinomycetota</taxon>
        <taxon>Actinomycetes</taxon>
        <taxon>Micromonosporales</taxon>
        <taxon>Micromonosporaceae</taxon>
        <taxon>Micromonospora</taxon>
    </lineage>
</organism>
<evidence type="ECO:0000256" key="1">
    <source>
        <dbReference type="SAM" id="MobiDB-lite"/>
    </source>
</evidence>
<dbReference type="AlphaFoldDB" id="A0A1H3H767"/>
<dbReference type="OrthoDB" id="3375511at2"/>
<feature type="compositionally biased region" description="Pro residues" evidence="1">
    <location>
        <begin position="7"/>
        <end position="21"/>
    </location>
</feature>
<feature type="region of interest" description="Disordered" evidence="1">
    <location>
        <begin position="1"/>
        <end position="27"/>
    </location>
</feature>
<name>A0A1H3H767_9ACTN</name>
<evidence type="ECO:0000313" key="3">
    <source>
        <dbReference type="Proteomes" id="UP000242415"/>
    </source>
</evidence>
<reference evidence="3" key="1">
    <citation type="submission" date="2016-10" db="EMBL/GenBank/DDBJ databases">
        <authorList>
            <person name="Varghese N."/>
            <person name="Submissions S."/>
        </authorList>
    </citation>
    <scope>NUCLEOTIDE SEQUENCE [LARGE SCALE GENOMIC DNA]</scope>
    <source>
        <strain evidence="3">DSM 45245</strain>
    </source>
</reference>
<accession>A0A1H3H767</accession>
<dbReference type="Proteomes" id="UP000242415">
    <property type="component" value="Unassembled WGS sequence"/>
</dbReference>
<dbReference type="EMBL" id="FNPH01000001">
    <property type="protein sequence ID" value="SDY11180.1"/>
    <property type="molecule type" value="Genomic_DNA"/>
</dbReference>